<reference evidence="2 3" key="1">
    <citation type="submission" date="2019-01" db="EMBL/GenBank/DDBJ databases">
        <title>Draft genome sequence of Psathyrella aberdarensis IHI B618.</title>
        <authorList>
            <person name="Buettner E."/>
            <person name="Kellner H."/>
        </authorList>
    </citation>
    <scope>NUCLEOTIDE SEQUENCE [LARGE SCALE GENOMIC DNA]</scope>
    <source>
        <strain evidence="2 3">IHI B618</strain>
    </source>
</reference>
<accession>A0A4Q2D5X0</accession>
<dbReference type="PANTHER" id="PTHR47534:SF3">
    <property type="entry name" value="ALCOHOL DEHYDROGENASE-LIKE C-TERMINAL DOMAIN-CONTAINING PROTEIN"/>
    <property type="match status" value="1"/>
</dbReference>
<dbReference type="OrthoDB" id="2898509at2759"/>
<evidence type="ECO:0000313" key="2">
    <source>
        <dbReference type="EMBL" id="RXW14837.1"/>
    </source>
</evidence>
<dbReference type="STRING" id="2316362.A0A4Q2D5X0"/>
<evidence type="ECO:0000313" key="3">
    <source>
        <dbReference type="Proteomes" id="UP000290288"/>
    </source>
</evidence>
<dbReference type="Gene3D" id="3.40.50.720">
    <property type="entry name" value="NAD(P)-binding Rossmann-like Domain"/>
    <property type="match status" value="1"/>
</dbReference>
<dbReference type="InterPro" id="IPR036291">
    <property type="entry name" value="NAD(P)-bd_dom_sf"/>
</dbReference>
<name>A0A4Q2D5X0_9AGAR</name>
<dbReference type="SUPFAM" id="SSF51735">
    <property type="entry name" value="NAD(P)-binding Rossmann-fold domains"/>
    <property type="match status" value="1"/>
</dbReference>
<dbReference type="Pfam" id="PF00106">
    <property type="entry name" value="adh_short"/>
    <property type="match status" value="1"/>
</dbReference>
<dbReference type="Proteomes" id="UP000290288">
    <property type="component" value="Unassembled WGS sequence"/>
</dbReference>
<dbReference type="PANTHER" id="PTHR47534">
    <property type="entry name" value="YALI0E05731P"/>
    <property type="match status" value="1"/>
</dbReference>
<dbReference type="GO" id="GO:0016491">
    <property type="term" value="F:oxidoreductase activity"/>
    <property type="evidence" value="ECO:0007669"/>
    <property type="project" value="UniProtKB-KW"/>
</dbReference>
<organism evidence="2 3">
    <name type="scientific">Candolleomyces aberdarensis</name>
    <dbReference type="NCBI Taxonomy" id="2316362"/>
    <lineage>
        <taxon>Eukaryota</taxon>
        <taxon>Fungi</taxon>
        <taxon>Dikarya</taxon>
        <taxon>Basidiomycota</taxon>
        <taxon>Agaricomycotina</taxon>
        <taxon>Agaricomycetes</taxon>
        <taxon>Agaricomycetidae</taxon>
        <taxon>Agaricales</taxon>
        <taxon>Agaricineae</taxon>
        <taxon>Psathyrellaceae</taxon>
        <taxon>Candolleomyces</taxon>
    </lineage>
</organism>
<comment type="caution">
    <text evidence="2">The sequence shown here is derived from an EMBL/GenBank/DDBJ whole genome shotgun (WGS) entry which is preliminary data.</text>
</comment>
<keyword evidence="1" id="KW-0560">Oxidoreductase</keyword>
<dbReference type="EMBL" id="SDEE01000637">
    <property type="protein sequence ID" value="RXW14837.1"/>
    <property type="molecule type" value="Genomic_DNA"/>
</dbReference>
<protein>
    <recommendedName>
        <fullName evidence="4">NAD(P)-binding protein</fullName>
    </recommendedName>
</protein>
<dbReference type="InterPro" id="IPR052228">
    <property type="entry name" value="Sec_Metab_Biosynth_Oxidored"/>
</dbReference>
<sequence length="314" mass="34836">MPPFALVKASNDGYCPLYVPVVVVFGGTSGIGKAMTRRLSEQLDGRIHVIVVGRNKAAADALFASLPKPTGSQQELERCGYEFIHCDISLMKNVHQAAQDIAKRCPKINYLILASGKAFFGKRKETEEGLDSQLVLRYYWKFTITNDLLPNLRAAKDVGQAAGVFVVLAHGIGPKINFQDLGVKKYHRYGVGPMFQGVSYGDLMLAMYAEREPDIAFTHMFPGMVDTEATRPSAVSSWFAKLLMVLLRPLAVLFFIKVDVSAENMVYGLLNGERGFYQRNTVADNVGPRNVSYSESDRQAFWEHCLGATRTVPR</sequence>
<dbReference type="AlphaFoldDB" id="A0A4Q2D5X0"/>
<keyword evidence="3" id="KW-1185">Reference proteome</keyword>
<evidence type="ECO:0000256" key="1">
    <source>
        <dbReference type="ARBA" id="ARBA00023002"/>
    </source>
</evidence>
<gene>
    <name evidence="2" type="ORF">EST38_g11013</name>
</gene>
<dbReference type="InterPro" id="IPR002347">
    <property type="entry name" value="SDR_fam"/>
</dbReference>
<proteinExistence type="predicted"/>
<evidence type="ECO:0008006" key="4">
    <source>
        <dbReference type="Google" id="ProtNLM"/>
    </source>
</evidence>